<dbReference type="InterPro" id="IPR035439">
    <property type="entry name" value="UPF0145_dom_sf"/>
</dbReference>
<dbReference type="OrthoDB" id="9796448at2"/>
<dbReference type="Pfam" id="PF01906">
    <property type="entry name" value="YbjQ_1"/>
    <property type="match status" value="1"/>
</dbReference>
<evidence type="ECO:0000256" key="1">
    <source>
        <dbReference type="ARBA" id="ARBA00010751"/>
    </source>
</evidence>
<evidence type="ECO:0000256" key="2">
    <source>
        <dbReference type="HAMAP-Rule" id="MF_00338"/>
    </source>
</evidence>
<evidence type="ECO:0000313" key="4">
    <source>
        <dbReference type="Proteomes" id="UP000198718"/>
    </source>
</evidence>
<dbReference type="HAMAP" id="MF_00338">
    <property type="entry name" value="UPF0145"/>
    <property type="match status" value="1"/>
</dbReference>
<dbReference type="Gene3D" id="3.30.110.70">
    <property type="entry name" value="Hypothetical protein apc22750. Chain B"/>
    <property type="match status" value="1"/>
</dbReference>
<protein>
    <recommendedName>
        <fullName evidence="2">UPF0145 protein SAMN05660472_00985</fullName>
    </recommendedName>
</protein>
<comment type="similarity">
    <text evidence="1 2">Belongs to the UPF0145 family.</text>
</comment>
<reference evidence="3 4" key="1">
    <citation type="submission" date="2016-10" db="EMBL/GenBank/DDBJ databases">
        <authorList>
            <person name="de Groot N.N."/>
        </authorList>
    </citation>
    <scope>NUCLEOTIDE SEQUENCE [LARGE SCALE GENOMIC DNA]</scope>
    <source>
        <strain evidence="3 4">DSM 18346</strain>
    </source>
</reference>
<accession>A0A1G8ZXB8</accession>
<dbReference type="InterPro" id="IPR002765">
    <property type="entry name" value="UPF0145_YbjQ-like"/>
</dbReference>
<dbReference type="PANTHER" id="PTHR34068:SF2">
    <property type="entry name" value="UPF0145 PROTEIN SCO3412"/>
    <property type="match status" value="1"/>
</dbReference>
<dbReference type="SUPFAM" id="SSF117782">
    <property type="entry name" value="YbjQ-like"/>
    <property type="match status" value="1"/>
</dbReference>
<keyword evidence="4" id="KW-1185">Reference proteome</keyword>
<dbReference type="RefSeq" id="WP_090551066.1">
    <property type="nucleotide sequence ID" value="NZ_FNFP01000001.1"/>
</dbReference>
<gene>
    <name evidence="3" type="ORF">SAMN05660472_00985</name>
</gene>
<name>A0A1G8ZXB8_9FIRM</name>
<dbReference type="STRING" id="393762.SAMN05660472_00985"/>
<sequence length="106" mass="11484">MIICNTPEVAGKEITEVLGLVKGNTIKAKHIGKDIMSGLRQIVGGELKEYTQMLDEARDTAMTLMEKEAQRLGADGIVNIRFSTSAVMQGAAEIMVYGTAVKLKDK</sequence>
<dbReference type="PANTHER" id="PTHR34068">
    <property type="entry name" value="UPF0145 PROTEIN YBJQ"/>
    <property type="match status" value="1"/>
</dbReference>
<dbReference type="EMBL" id="FNFP01000001">
    <property type="protein sequence ID" value="SDK19294.1"/>
    <property type="molecule type" value="Genomic_DNA"/>
</dbReference>
<evidence type="ECO:0000313" key="3">
    <source>
        <dbReference type="EMBL" id="SDK19294.1"/>
    </source>
</evidence>
<dbReference type="Proteomes" id="UP000198718">
    <property type="component" value="Unassembled WGS sequence"/>
</dbReference>
<proteinExistence type="inferred from homology"/>
<organism evidence="3 4">
    <name type="scientific">Natronincola ferrireducens</name>
    <dbReference type="NCBI Taxonomy" id="393762"/>
    <lineage>
        <taxon>Bacteria</taxon>
        <taxon>Bacillati</taxon>
        <taxon>Bacillota</taxon>
        <taxon>Clostridia</taxon>
        <taxon>Peptostreptococcales</taxon>
        <taxon>Natronincolaceae</taxon>
        <taxon>Natronincola</taxon>
    </lineage>
</organism>
<dbReference type="AlphaFoldDB" id="A0A1G8ZXB8"/>